<reference evidence="3 4" key="1">
    <citation type="journal article" date="2018" name="Nat. Ecol. Evol.">
        <title>Shark genomes provide insights into elasmobranch evolution and the origin of vertebrates.</title>
        <authorList>
            <person name="Hara Y"/>
            <person name="Yamaguchi K"/>
            <person name="Onimaru K"/>
            <person name="Kadota M"/>
            <person name="Koyanagi M"/>
            <person name="Keeley SD"/>
            <person name="Tatsumi K"/>
            <person name="Tanaka K"/>
            <person name="Motone F"/>
            <person name="Kageyama Y"/>
            <person name="Nozu R"/>
            <person name="Adachi N"/>
            <person name="Nishimura O"/>
            <person name="Nakagawa R"/>
            <person name="Tanegashima C"/>
            <person name="Kiyatake I"/>
            <person name="Matsumoto R"/>
            <person name="Murakumo K"/>
            <person name="Nishida K"/>
            <person name="Terakita A"/>
            <person name="Kuratani S"/>
            <person name="Sato K"/>
            <person name="Hyodo S Kuraku.S."/>
        </authorList>
    </citation>
    <scope>NUCLEOTIDE SEQUENCE [LARGE SCALE GENOMIC DNA]</scope>
</reference>
<gene>
    <name evidence="3" type="ORF">chiPu_0020383</name>
</gene>
<dbReference type="GO" id="GO:0051299">
    <property type="term" value="P:centrosome separation"/>
    <property type="evidence" value="ECO:0007669"/>
    <property type="project" value="TreeGrafter"/>
</dbReference>
<keyword evidence="4" id="KW-1185">Reference proteome</keyword>
<feature type="coiled-coil region" evidence="1">
    <location>
        <begin position="275"/>
        <end position="362"/>
    </location>
</feature>
<evidence type="ECO:0000313" key="3">
    <source>
        <dbReference type="EMBL" id="GCC16726.1"/>
    </source>
</evidence>
<dbReference type="GO" id="GO:1902017">
    <property type="term" value="P:regulation of cilium assembly"/>
    <property type="evidence" value="ECO:0007669"/>
    <property type="project" value="InterPro"/>
</dbReference>
<feature type="region of interest" description="Disordered" evidence="2">
    <location>
        <begin position="174"/>
        <end position="198"/>
    </location>
</feature>
<dbReference type="EMBL" id="BEZZ01002561">
    <property type="protein sequence ID" value="GCC16726.1"/>
    <property type="molecule type" value="Genomic_DNA"/>
</dbReference>
<evidence type="ECO:0000256" key="1">
    <source>
        <dbReference type="SAM" id="Coils"/>
    </source>
</evidence>
<dbReference type="PANTHER" id="PTHR34439:SF1">
    <property type="entry name" value="CENTROBIN"/>
    <property type="match status" value="1"/>
</dbReference>
<evidence type="ECO:0008006" key="5">
    <source>
        <dbReference type="Google" id="ProtNLM"/>
    </source>
</evidence>
<feature type="compositionally biased region" description="Low complexity" evidence="2">
    <location>
        <begin position="535"/>
        <end position="549"/>
    </location>
</feature>
<dbReference type="GO" id="GO:0007099">
    <property type="term" value="P:centriole replication"/>
    <property type="evidence" value="ECO:0007669"/>
    <property type="project" value="InterPro"/>
</dbReference>
<comment type="caution">
    <text evidence="3">The sequence shown here is derived from an EMBL/GenBank/DDBJ whole genome shotgun (WGS) entry which is preliminary data.</text>
</comment>
<keyword evidence="1" id="KW-0175">Coiled coil</keyword>
<dbReference type="GO" id="GO:0005814">
    <property type="term" value="C:centriole"/>
    <property type="evidence" value="ECO:0007669"/>
    <property type="project" value="TreeGrafter"/>
</dbReference>
<feature type="region of interest" description="Disordered" evidence="2">
    <location>
        <begin position="524"/>
        <end position="564"/>
    </location>
</feature>
<organism evidence="3 4">
    <name type="scientific">Chiloscyllium punctatum</name>
    <name type="common">Brownbanded bambooshark</name>
    <name type="synonym">Hemiscyllium punctatum</name>
    <dbReference type="NCBI Taxonomy" id="137246"/>
    <lineage>
        <taxon>Eukaryota</taxon>
        <taxon>Metazoa</taxon>
        <taxon>Chordata</taxon>
        <taxon>Craniata</taxon>
        <taxon>Vertebrata</taxon>
        <taxon>Chondrichthyes</taxon>
        <taxon>Elasmobranchii</taxon>
        <taxon>Galeomorphii</taxon>
        <taxon>Galeoidea</taxon>
        <taxon>Orectolobiformes</taxon>
        <taxon>Hemiscylliidae</taxon>
        <taxon>Chiloscyllium</taxon>
    </lineage>
</organism>
<feature type="region of interest" description="Disordered" evidence="2">
    <location>
        <begin position="788"/>
        <end position="818"/>
    </location>
</feature>
<dbReference type="PANTHER" id="PTHR34439">
    <property type="entry name" value="CENTROBIN"/>
    <property type="match status" value="1"/>
</dbReference>
<proteinExistence type="predicted"/>
<feature type="compositionally biased region" description="Low complexity" evidence="2">
    <location>
        <begin position="797"/>
        <end position="817"/>
    </location>
</feature>
<feature type="compositionally biased region" description="Polar residues" evidence="2">
    <location>
        <begin position="881"/>
        <end position="891"/>
    </location>
</feature>
<feature type="compositionally biased region" description="Basic and acidic residues" evidence="2">
    <location>
        <begin position="550"/>
        <end position="562"/>
    </location>
</feature>
<dbReference type="InterPro" id="IPR038923">
    <property type="entry name" value="Centrobin"/>
</dbReference>
<feature type="coiled-coil region" evidence="1">
    <location>
        <begin position="113"/>
        <end position="147"/>
    </location>
</feature>
<dbReference type="AlphaFoldDB" id="A0A401RF62"/>
<protein>
    <recommendedName>
        <fullName evidence="5">Centrobin</fullName>
    </recommendedName>
</protein>
<accession>A0A401RF62</accession>
<dbReference type="OrthoDB" id="8190486at2759"/>
<dbReference type="Proteomes" id="UP000287033">
    <property type="component" value="Unassembled WGS sequence"/>
</dbReference>
<feature type="compositionally biased region" description="Polar residues" evidence="2">
    <location>
        <begin position="990"/>
        <end position="999"/>
    </location>
</feature>
<dbReference type="GO" id="GO:0005813">
    <property type="term" value="C:centrosome"/>
    <property type="evidence" value="ECO:0007669"/>
    <property type="project" value="TreeGrafter"/>
</dbReference>
<feature type="non-terminal residue" evidence="3">
    <location>
        <position position="1"/>
    </location>
</feature>
<name>A0A401RF62_CHIPU</name>
<evidence type="ECO:0000256" key="2">
    <source>
        <dbReference type="SAM" id="MobiDB-lite"/>
    </source>
</evidence>
<feature type="compositionally biased region" description="Basic and acidic residues" evidence="2">
    <location>
        <begin position="174"/>
        <end position="194"/>
    </location>
</feature>
<sequence>GGSRHISEMESVRSHLQNMLRLSQELTCSVSPSSLMPKGIDDQRDDDSFESDCTSALLSAKPYQEISASPPLPLLGLDDAALFPRYSRMRLGMGEELVAESSLYENQILKDTLDKERTRRKHCEKQIQSLQNKILELQQQLAVAVSADRKKDIMIEQLDKTLVKVVDGWKKHDSEKSEAMRQLQEDREAAEKGRSKQQQAMFNLEQRLSQANQTMMKEQQERGLLEEERGMLEEQNQKLQKALEVEQQLCLRLQGDYEAAESSRQHEWKQAEALRTKLAEEREASSQREKQLEQRITQQEEELQKQLEKEKATAQCETQRAQDAQQVLGAVQTELQRVEIELDTAKRDKENLEMELSLVKARSESQRVKSETEFKMALEQQVTERLAAVHEDSIRQTAAVREQLRKQIMEMATQHEVEMGKQLAEFKSELQDREERHRGVAEGYEIRLAKVQEEMGRLLTAKRKLEVQRGEMVIKLQSMMQTHWNEALKVLMSEGSPPGLQRFSQPALHHDQVPVYTELNRTTSTSEAINNSDLSSSSTVPYPVPTSDTDWLKHSSESRDTHASGVQVHKNLVKLQHSACVSQREESHFSTLAPDCKVQGDRIEGGRPSYTNRETCVFVDNSTLDDHSFHGSFPQGVPLQPVVQAPSHQLASMAAKDQESDPCPNNLSRHRTLASTAAETLKPLMKGGGYPQQGPLHCGDQPPLSGNLCFSEQNQNQSMMLPLLPYHPSMEDLSQLLNYSFLSHGSFQPLEPQVDETMVTASGAHPDELAEHPFTEDADDSKLTHDQLASEGGTTKNSSFESSGGQSSSQEQNSQSSELQHYIQMLLDRSPGDPVETGAEPMKPNVVQDDVVSQQGGSQVLHDCPTLWESAKPQPMRQFPAGQNSKPSSKAVQKVKVDPSEAIPLQRALGSRSPQKSGSSGGVLSPKQVGELSRLLSMHHITSNRPAPAMEELFTYLRGIQHDSPDGSEAVAASVRRNLDQKLNLVVKTEGSSVQNSQRRFLANKTATEKSSNSSKPGKKPMQNSQSGSKGVKTTVWR</sequence>
<feature type="compositionally biased region" description="Polar residues" evidence="2">
    <location>
        <begin position="524"/>
        <end position="534"/>
    </location>
</feature>
<dbReference type="GO" id="GO:1902410">
    <property type="term" value="P:mitotic cytokinetic process"/>
    <property type="evidence" value="ECO:0007669"/>
    <property type="project" value="TreeGrafter"/>
</dbReference>
<feature type="region of interest" description="Disordered" evidence="2">
    <location>
        <begin position="874"/>
        <end position="926"/>
    </location>
</feature>
<evidence type="ECO:0000313" key="4">
    <source>
        <dbReference type="Proteomes" id="UP000287033"/>
    </source>
</evidence>
<feature type="region of interest" description="Disordered" evidence="2">
    <location>
        <begin position="990"/>
        <end position="1038"/>
    </location>
</feature>